<dbReference type="AlphaFoldDB" id="A0A5B9MK84"/>
<evidence type="ECO:0000313" key="3">
    <source>
        <dbReference type="EMBL" id="QEG01304.1"/>
    </source>
</evidence>
<sequence length="142" mass="14886" precursor="true">MNSLAGKTISVLLCGLVLLGQSAAWLHVATCEGGWATTQARGEHADLVVTQRDHGHPGCGHHHAHGIPSSKTSDHDSSRPAHSHDSDHCAVCQSLAWIGGTVVTESLAVTGDAFVERQLVVDAPFVESFVVSCPRLRGPPIG</sequence>
<dbReference type="RefSeq" id="WP_147870394.1">
    <property type="nucleotide sequence ID" value="NZ_CP036264.1"/>
</dbReference>
<feature type="compositionally biased region" description="Basic and acidic residues" evidence="1">
    <location>
        <begin position="72"/>
        <end position="83"/>
    </location>
</feature>
<name>A0A5B9MK84_9BACT</name>
<evidence type="ECO:0000313" key="4">
    <source>
        <dbReference type="Proteomes" id="UP000321353"/>
    </source>
</evidence>
<feature type="signal peptide" evidence="2">
    <location>
        <begin position="1"/>
        <end position="23"/>
    </location>
</feature>
<evidence type="ECO:0000256" key="2">
    <source>
        <dbReference type="SAM" id="SignalP"/>
    </source>
</evidence>
<accession>A0A5B9MK84</accession>
<dbReference type="KEGG" id="smam:Mal15_53800"/>
<proteinExistence type="predicted"/>
<evidence type="ECO:0000256" key="1">
    <source>
        <dbReference type="SAM" id="MobiDB-lite"/>
    </source>
</evidence>
<feature type="chain" id="PRO_5023131610" description="DUF2946 domain-containing protein" evidence="2">
    <location>
        <begin position="24"/>
        <end position="142"/>
    </location>
</feature>
<dbReference type="EMBL" id="CP036264">
    <property type="protein sequence ID" value="QEG01304.1"/>
    <property type="molecule type" value="Genomic_DNA"/>
</dbReference>
<gene>
    <name evidence="3" type="ORF">Mal15_53800</name>
</gene>
<organism evidence="3 4">
    <name type="scientific">Stieleria maiorica</name>
    <dbReference type="NCBI Taxonomy" id="2795974"/>
    <lineage>
        <taxon>Bacteria</taxon>
        <taxon>Pseudomonadati</taxon>
        <taxon>Planctomycetota</taxon>
        <taxon>Planctomycetia</taxon>
        <taxon>Pirellulales</taxon>
        <taxon>Pirellulaceae</taxon>
        <taxon>Stieleria</taxon>
    </lineage>
</organism>
<keyword evidence="2" id="KW-0732">Signal</keyword>
<feature type="region of interest" description="Disordered" evidence="1">
    <location>
        <begin position="51"/>
        <end position="83"/>
    </location>
</feature>
<evidence type="ECO:0008006" key="5">
    <source>
        <dbReference type="Google" id="ProtNLM"/>
    </source>
</evidence>
<reference evidence="3 4" key="1">
    <citation type="submission" date="2019-02" db="EMBL/GenBank/DDBJ databases">
        <title>Planctomycetal bacteria perform biofilm scaping via a novel small molecule.</title>
        <authorList>
            <person name="Jeske O."/>
            <person name="Boedeker C."/>
            <person name="Wiegand S."/>
            <person name="Breitling P."/>
            <person name="Kallscheuer N."/>
            <person name="Jogler M."/>
            <person name="Rohde M."/>
            <person name="Petersen J."/>
            <person name="Medema M.H."/>
            <person name="Surup F."/>
            <person name="Jogler C."/>
        </authorList>
    </citation>
    <scope>NUCLEOTIDE SEQUENCE [LARGE SCALE GENOMIC DNA]</scope>
    <source>
        <strain evidence="3 4">Mal15</strain>
    </source>
</reference>
<keyword evidence="4" id="KW-1185">Reference proteome</keyword>
<protein>
    <recommendedName>
        <fullName evidence="5">DUF2946 domain-containing protein</fullName>
    </recommendedName>
</protein>
<dbReference type="Proteomes" id="UP000321353">
    <property type="component" value="Chromosome"/>
</dbReference>